<sequence>MSYESNAGFSARPGWYPDPEGSGQVRWWDGTAWTAHLANPGGTTTASTVQPGTPVYNPFIWLVAVVLPILSLLVFVSFDFTGYLTRSMEASLDPSATTQLATLLDPGYLLVTATSWVIYGLTVIFAYLDWRRLRRDGYVRPFHWAWAFLNSLVYTIGRSVVAHRRSSRGYLPLWLAVVVLVVTLVVVFIQIGQGFAAVFELTQDYVTSTV</sequence>
<reference evidence="3 4" key="1">
    <citation type="submission" date="2017-11" db="EMBL/GenBank/DDBJ databases">
        <title>Genomic Encyclopedia of Archaeal and Bacterial Type Strains, Phase II (KMG-II): From Individual Species to Whole Genera.</title>
        <authorList>
            <person name="Goeker M."/>
        </authorList>
    </citation>
    <scope>NUCLEOTIDE SEQUENCE [LARGE SCALE GENOMIC DNA]</scope>
    <source>
        <strain evidence="3 4">DSM 25625</strain>
    </source>
</reference>
<gene>
    <name evidence="3" type="ORF">CLV54_3160</name>
</gene>
<feature type="transmembrane region" description="Helical" evidence="1">
    <location>
        <begin position="173"/>
        <end position="191"/>
    </location>
</feature>
<evidence type="ECO:0000313" key="4">
    <source>
        <dbReference type="Proteomes" id="UP000230161"/>
    </source>
</evidence>
<name>A0A2M9BBD9_9MICO</name>
<keyword evidence="1" id="KW-0472">Membrane</keyword>
<evidence type="ECO:0000256" key="1">
    <source>
        <dbReference type="SAM" id="Phobius"/>
    </source>
</evidence>
<dbReference type="OrthoDB" id="5244233at2"/>
<dbReference type="EMBL" id="PGFB01000006">
    <property type="protein sequence ID" value="PJJ55271.1"/>
    <property type="molecule type" value="Genomic_DNA"/>
</dbReference>
<dbReference type="Pfam" id="PF10708">
    <property type="entry name" value="DUF2510"/>
    <property type="match status" value="1"/>
</dbReference>
<dbReference type="AlphaFoldDB" id="A0A2M9BBD9"/>
<feature type="transmembrane region" description="Helical" evidence="1">
    <location>
        <begin position="108"/>
        <end position="130"/>
    </location>
</feature>
<evidence type="ECO:0000313" key="3">
    <source>
        <dbReference type="EMBL" id="PJJ55271.1"/>
    </source>
</evidence>
<accession>A0A2M9BBD9</accession>
<proteinExistence type="predicted"/>
<feature type="transmembrane region" description="Helical" evidence="1">
    <location>
        <begin position="142"/>
        <end position="161"/>
    </location>
</feature>
<dbReference type="InterPro" id="IPR018929">
    <property type="entry name" value="DUF2510"/>
</dbReference>
<organism evidence="3 4">
    <name type="scientific">Compostimonas suwonensis</name>
    <dbReference type="NCBI Taxonomy" id="1048394"/>
    <lineage>
        <taxon>Bacteria</taxon>
        <taxon>Bacillati</taxon>
        <taxon>Actinomycetota</taxon>
        <taxon>Actinomycetes</taxon>
        <taxon>Micrococcales</taxon>
        <taxon>Microbacteriaceae</taxon>
        <taxon>Compostimonas</taxon>
    </lineage>
</organism>
<comment type="caution">
    <text evidence="3">The sequence shown here is derived from an EMBL/GenBank/DDBJ whole genome shotgun (WGS) entry which is preliminary data.</text>
</comment>
<feature type="transmembrane region" description="Helical" evidence="1">
    <location>
        <begin position="59"/>
        <end position="78"/>
    </location>
</feature>
<dbReference type="RefSeq" id="WP_100345936.1">
    <property type="nucleotide sequence ID" value="NZ_PGFB01000006.1"/>
</dbReference>
<feature type="domain" description="DUF2510" evidence="2">
    <location>
        <begin position="13"/>
        <end position="42"/>
    </location>
</feature>
<keyword evidence="1" id="KW-0812">Transmembrane</keyword>
<protein>
    <submittedName>
        <fullName evidence="3">Uncharacterized protein DUF2510</fullName>
    </submittedName>
</protein>
<keyword evidence="4" id="KW-1185">Reference proteome</keyword>
<evidence type="ECO:0000259" key="2">
    <source>
        <dbReference type="Pfam" id="PF10708"/>
    </source>
</evidence>
<dbReference type="Proteomes" id="UP000230161">
    <property type="component" value="Unassembled WGS sequence"/>
</dbReference>
<keyword evidence="1" id="KW-1133">Transmembrane helix</keyword>